<evidence type="ECO:0000256" key="1">
    <source>
        <dbReference type="SAM" id="MobiDB-lite"/>
    </source>
</evidence>
<proteinExistence type="predicted"/>
<feature type="region of interest" description="Disordered" evidence="1">
    <location>
        <begin position="1"/>
        <end position="66"/>
    </location>
</feature>
<dbReference type="EMBL" id="MVGC01000001">
    <property type="protein sequence ID" value="RJE27627.1"/>
    <property type="molecule type" value="Genomic_DNA"/>
</dbReference>
<evidence type="ECO:0000313" key="3">
    <source>
        <dbReference type="Proteomes" id="UP000266188"/>
    </source>
</evidence>
<comment type="caution">
    <text evidence="2">The sequence shown here is derived from an EMBL/GenBank/DDBJ whole genome shotgun (WGS) entry which is preliminary data.</text>
</comment>
<dbReference type="AlphaFoldDB" id="A0A3A3A218"/>
<feature type="compositionally biased region" description="Low complexity" evidence="1">
    <location>
        <begin position="49"/>
        <end position="66"/>
    </location>
</feature>
<accession>A0A3A3A218</accession>
<reference evidence="3" key="1">
    <citation type="submission" date="2017-02" db="EMBL/GenBank/DDBJ databases">
        <authorList>
            <person name="Tafer H."/>
            <person name="Lopandic K."/>
        </authorList>
    </citation>
    <scope>NUCLEOTIDE SEQUENCE [LARGE SCALE GENOMIC DNA]</scope>
    <source>
        <strain evidence="3">CBS 366.77</strain>
    </source>
</reference>
<organism evidence="2 3">
    <name type="scientific">Aspergillus sclerotialis</name>
    <dbReference type="NCBI Taxonomy" id="2070753"/>
    <lineage>
        <taxon>Eukaryota</taxon>
        <taxon>Fungi</taxon>
        <taxon>Dikarya</taxon>
        <taxon>Ascomycota</taxon>
        <taxon>Pezizomycotina</taxon>
        <taxon>Eurotiomycetes</taxon>
        <taxon>Eurotiomycetidae</taxon>
        <taxon>Eurotiales</taxon>
        <taxon>Aspergillaceae</taxon>
        <taxon>Aspergillus</taxon>
        <taxon>Aspergillus subgen. Polypaecilum</taxon>
    </lineage>
</organism>
<feature type="compositionally biased region" description="Polar residues" evidence="1">
    <location>
        <begin position="35"/>
        <end position="44"/>
    </location>
</feature>
<dbReference type="Proteomes" id="UP000266188">
    <property type="component" value="Unassembled WGS sequence"/>
</dbReference>
<name>A0A3A3A218_9EURO</name>
<protein>
    <submittedName>
        <fullName evidence="2">Uncharacterized protein</fullName>
    </submittedName>
</protein>
<sequence>MSSGQPAETFYPGTMKSLENDETAEQNPEQRFKTNEVSPYTSIQRPPRAQTTDTGGAARGTKGAGE</sequence>
<keyword evidence="3" id="KW-1185">Reference proteome</keyword>
<gene>
    <name evidence="2" type="ORF">PHISCL_00052</name>
</gene>
<evidence type="ECO:0000313" key="2">
    <source>
        <dbReference type="EMBL" id="RJE27627.1"/>
    </source>
</evidence>